<dbReference type="HOGENOM" id="CLU_1225109_0_0_1"/>
<sequence>MRASSTGNGQRLQGQRGMYELVLNKARVSQIRLAHNRERGRLDHVQHAECDYRSRPAANNMLGIPQMAPMELQLVPLRPGAKQLTKSGLNPKKVSSRDLLTSSTNQPPTSPSLRQGTIGKRRQNVKHQPSPRLPLTRVTTSVAQFNLYTFAAMVSRTLPRMAGFVFRENRVPYYQRLFQRHDGKRIWQKSHRSPYLLYPYYVSLFGSFVASFYAMSRTVLGYKTWF</sequence>
<dbReference type="AlphaFoldDB" id="C1HBX8"/>
<accession>C1HBX8</accession>
<dbReference type="VEuPathDB" id="FungiDB:PAAG_08269"/>
<dbReference type="OrthoDB" id="5511599at2759"/>
<dbReference type="EMBL" id="KN294022">
    <property type="protein sequence ID" value="EEH38542.2"/>
    <property type="molecule type" value="Genomic_DNA"/>
</dbReference>
<evidence type="ECO:0000256" key="3">
    <source>
        <dbReference type="ARBA" id="ARBA00023128"/>
    </source>
</evidence>
<keyword evidence="3" id="KW-0496">Mitochondrion</keyword>
<feature type="compositionally biased region" description="Low complexity" evidence="5">
    <location>
        <begin position="99"/>
        <end position="113"/>
    </location>
</feature>
<evidence type="ECO:0000313" key="7">
    <source>
        <dbReference type="EMBL" id="EEH38542.2"/>
    </source>
</evidence>
<dbReference type="InterPro" id="IPR039297">
    <property type="entry name" value="COX7a"/>
</dbReference>
<keyword evidence="8" id="KW-1185">Reference proteome</keyword>
<proteinExistence type="predicted"/>
<evidence type="ECO:0000256" key="5">
    <source>
        <dbReference type="SAM" id="MobiDB-lite"/>
    </source>
</evidence>
<keyword evidence="2" id="KW-0999">Mitochondrion inner membrane</keyword>
<dbReference type="GeneID" id="9093019"/>
<dbReference type="STRING" id="502779.C1HBX8"/>
<gene>
    <name evidence="7" type="ORF">PAAG_08269</name>
</gene>
<keyword evidence="4 6" id="KW-0472">Membrane</keyword>
<dbReference type="Pfam" id="PF02238">
    <property type="entry name" value="COX7a"/>
    <property type="match status" value="1"/>
</dbReference>
<feature type="region of interest" description="Disordered" evidence="5">
    <location>
        <begin position="83"/>
        <end position="131"/>
    </location>
</feature>
<dbReference type="RefSeq" id="XP_015701128.1">
    <property type="nucleotide sequence ID" value="XM_015846464.1"/>
</dbReference>
<reference evidence="7 8" key="1">
    <citation type="journal article" date="2011" name="PLoS Genet.">
        <title>Comparative genomic analysis of human fungal pathogens causing paracoccidioidomycosis.</title>
        <authorList>
            <person name="Desjardins C.A."/>
            <person name="Champion M.D."/>
            <person name="Holder J.W."/>
            <person name="Muszewska A."/>
            <person name="Goldberg J."/>
            <person name="Bailao A.M."/>
            <person name="Brigido M.M."/>
            <person name="Ferreira M.E."/>
            <person name="Garcia A.M."/>
            <person name="Grynberg M."/>
            <person name="Gujja S."/>
            <person name="Heiman D.I."/>
            <person name="Henn M.R."/>
            <person name="Kodira C.D."/>
            <person name="Leon-Narvaez H."/>
            <person name="Longo L.V."/>
            <person name="Ma L.J."/>
            <person name="Malavazi I."/>
            <person name="Matsuo A.L."/>
            <person name="Morais F.V."/>
            <person name="Pereira M."/>
            <person name="Rodriguez-Brito S."/>
            <person name="Sakthikumar S."/>
            <person name="Salem-Izacc S.M."/>
            <person name="Sykes S.M."/>
            <person name="Teixeira M.M."/>
            <person name="Vallejo M.C."/>
            <person name="Walter M.E."/>
            <person name="Yandava C."/>
            <person name="Young S."/>
            <person name="Zeng Q."/>
            <person name="Zucker J."/>
            <person name="Felipe M.S."/>
            <person name="Goldman G.H."/>
            <person name="Haas B.J."/>
            <person name="McEwen J.G."/>
            <person name="Nino-Vega G."/>
            <person name="Puccia R."/>
            <person name="San-Blas G."/>
            <person name="Soares C.M."/>
            <person name="Birren B.W."/>
            <person name="Cuomo C.A."/>
        </authorList>
    </citation>
    <scope>NUCLEOTIDE SEQUENCE [LARGE SCALE GENOMIC DNA]</scope>
    <source>
        <strain evidence="8">ATCC MYA-826 / Pb01</strain>
    </source>
</reference>
<dbReference type="GO" id="GO:0005743">
    <property type="term" value="C:mitochondrial inner membrane"/>
    <property type="evidence" value="ECO:0007669"/>
    <property type="project" value="UniProtKB-SubCell"/>
</dbReference>
<keyword evidence="6" id="KW-1133">Transmembrane helix</keyword>
<keyword evidence="6" id="KW-0812">Transmembrane</keyword>
<comment type="subcellular location">
    <subcellularLocation>
        <location evidence="1">Mitochondrion inner membrane</location>
    </subcellularLocation>
</comment>
<evidence type="ECO:0000256" key="2">
    <source>
        <dbReference type="ARBA" id="ARBA00022792"/>
    </source>
</evidence>
<name>C1HBX8_PARBA</name>
<feature type="transmembrane region" description="Helical" evidence="6">
    <location>
        <begin position="195"/>
        <end position="215"/>
    </location>
</feature>
<evidence type="ECO:0000313" key="8">
    <source>
        <dbReference type="Proteomes" id="UP000002059"/>
    </source>
</evidence>
<evidence type="ECO:0000256" key="4">
    <source>
        <dbReference type="ARBA" id="ARBA00023136"/>
    </source>
</evidence>
<protein>
    <submittedName>
        <fullName evidence="7">Uncharacterized protein</fullName>
    </submittedName>
</protein>
<dbReference type="Proteomes" id="UP000002059">
    <property type="component" value="Partially assembled WGS sequence"/>
</dbReference>
<dbReference type="KEGG" id="pbl:PAAG_08269"/>
<organism evidence="7 8">
    <name type="scientific">Paracoccidioides lutzii (strain ATCC MYA-826 / Pb01)</name>
    <name type="common">Paracoccidioides brasiliensis</name>
    <dbReference type="NCBI Taxonomy" id="502779"/>
    <lineage>
        <taxon>Eukaryota</taxon>
        <taxon>Fungi</taxon>
        <taxon>Dikarya</taxon>
        <taxon>Ascomycota</taxon>
        <taxon>Pezizomycotina</taxon>
        <taxon>Eurotiomycetes</taxon>
        <taxon>Eurotiomycetidae</taxon>
        <taxon>Onygenales</taxon>
        <taxon>Ajellomycetaceae</taxon>
        <taxon>Paracoccidioides</taxon>
    </lineage>
</organism>
<evidence type="ECO:0000256" key="1">
    <source>
        <dbReference type="ARBA" id="ARBA00004273"/>
    </source>
</evidence>
<evidence type="ECO:0000256" key="6">
    <source>
        <dbReference type="SAM" id="Phobius"/>
    </source>
</evidence>